<name>A0A560GUZ4_9PROT</name>
<dbReference type="Gene3D" id="3.40.50.12780">
    <property type="entry name" value="N-terminal domain of ligase-like"/>
    <property type="match status" value="2"/>
</dbReference>
<comment type="caution">
    <text evidence="6">The sequence shown here is derived from an EMBL/GenBank/DDBJ whole genome shotgun (WGS) entry which is preliminary data.</text>
</comment>
<dbReference type="CDD" id="cd05930">
    <property type="entry name" value="A_NRPS"/>
    <property type="match status" value="1"/>
</dbReference>
<keyword evidence="3" id="KW-0677">Repeat</keyword>
<dbReference type="GO" id="GO:0005829">
    <property type="term" value="C:cytosol"/>
    <property type="evidence" value="ECO:0007669"/>
    <property type="project" value="TreeGrafter"/>
</dbReference>
<dbReference type="Pfam" id="PF08242">
    <property type="entry name" value="Methyltransf_12"/>
    <property type="match status" value="1"/>
</dbReference>
<dbReference type="InterPro" id="IPR020845">
    <property type="entry name" value="AMP-binding_CS"/>
</dbReference>
<dbReference type="Gene3D" id="3.30.300.30">
    <property type="match status" value="1"/>
</dbReference>
<dbReference type="SUPFAM" id="SSF47336">
    <property type="entry name" value="ACP-like"/>
    <property type="match status" value="1"/>
</dbReference>
<dbReference type="PROSITE" id="PS50075">
    <property type="entry name" value="CARRIER"/>
    <property type="match status" value="1"/>
</dbReference>
<dbReference type="Pfam" id="PF13193">
    <property type="entry name" value="AMP-binding_C"/>
    <property type="match status" value="1"/>
</dbReference>
<dbReference type="SMART" id="SM00824">
    <property type="entry name" value="PKS_TE"/>
    <property type="match status" value="1"/>
</dbReference>
<evidence type="ECO:0000313" key="7">
    <source>
        <dbReference type="Proteomes" id="UP000315751"/>
    </source>
</evidence>
<dbReference type="AlphaFoldDB" id="A0A560GUZ4"/>
<reference evidence="6 7" key="1">
    <citation type="submission" date="2019-06" db="EMBL/GenBank/DDBJ databases">
        <title>Genomic Encyclopedia of Type Strains, Phase IV (KMG-V): Genome sequencing to study the core and pangenomes of soil and plant-associated prokaryotes.</title>
        <authorList>
            <person name="Whitman W."/>
        </authorList>
    </citation>
    <scope>NUCLEOTIDE SEQUENCE [LARGE SCALE GENOMIC DNA]</scope>
    <source>
        <strain evidence="6 7">BR 11622</strain>
    </source>
</reference>
<dbReference type="SMART" id="SM00823">
    <property type="entry name" value="PKS_PP"/>
    <property type="match status" value="1"/>
</dbReference>
<dbReference type="InterPro" id="IPR001031">
    <property type="entry name" value="Thioesterase"/>
</dbReference>
<dbReference type="InterPro" id="IPR036736">
    <property type="entry name" value="ACP-like_sf"/>
</dbReference>
<dbReference type="GO" id="GO:0044550">
    <property type="term" value="P:secondary metabolite biosynthetic process"/>
    <property type="evidence" value="ECO:0007669"/>
    <property type="project" value="TreeGrafter"/>
</dbReference>
<dbReference type="Gene3D" id="3.40.50.1820">
    <property type="entry name" value="alpha/beta hydrolase"/>
    <property type="match status" value="1"/>
</dbReference>
<feature type="region of interest" description="Disordered" evidence="4">
    <location>
        <begin position="1179"/>
        <end position="1199"/>
    </location>
</feature>
<keyword evidence="2" id="KW-0597">Phosphoprotein</keyword>
<dbReference type="GO" id="GO:0043041">
    <property type="term" value="P:amino acid activation for nonribosomal peptide biosynthetic process"/>
    <property type="evidence" value="ECO:0007669"/>
    <property type="project" value="TreeGrafter"/>
</dbReference>
<dbReference type="InterPro" id="IPR045851">
    <property type="entry name" value="AMP-bd_C_sf"/>
</dbReference>
<feature type="domain" description="Carrier" evidence="5">
    <location>
        <begin position="825"/>
        <end position="900"/>
    </location>
</feature>
<dbReference type="EMBL" id="VITR01000015">
    <property type="protein sequence ID" value="TWB37260.1"/>
    <property type="molecule type" value="Genomic_DNA"/>
</dbReference>
<dbReference type="InterPro" id="IPR020802">
    <property type="entry name" value="TesA-like"/>
</dbReference>
<dbReference type="InterPro" id="IPR029063">
    <property type="entry name" value="SAM-dependent_MTases_sf"/>
</dbReference>
<dbReference type="PANTHER" id="PTHR45527:SF1">
    <property type="entry name" value="FATTY ACID SYNTHASE"/>
    <property type="match status" value="1"/>
</dbReference>
<dbReference type="InterPro" id="IPR042099">
    <property type="entry name" value="ANL_N_sf"/>
</dbReference>
<dbReference type="InterPro" id="IPR025110">
    <property type="entry name" value="AMP-bd_C"/>
</dbReference>
<dbReference type="OrthoDB" id="9770470at2"/>
<evidence type="ECO:0000256" key="4">
    <source>
        <dbReference type="SAM" id="MobiDB-lite"/>
    </source>
</evidence>
<accession>A0A560GUZ4</accession>
<keyword evidence="1" id="KW-0596">Phosphopantetheine</keyword>
<evidence type="ECO:0000256" key="2">
    <source>
        <dbReference type="ARBA" id="ARBA00022553"/>
    </source>
</evidence>
<dbReference type="InterPro" id="IPR013217">
    <property type="entry name" value="Methyltransf_12"/>
</dbReference>
<dbReference type="SUPFAM" id="SSF56801">
    <property type="entry name" value="Acetyl-CoA synthetase-like"/>
    <property type="match status" value="1"/>
</dbReference>
<dbReference type="Pfam" id="PF00501">
    <property type="entry name" value="AMP-binding"/>
    <property type="match status" value="2"/>
</dbReference>
<dbReference type="PANTHER" id="PTHR45527">
    <property type="entry name" value="NONRIBOSOMAL PEPTIDE SYNTHETASE"/>
    <property type="match status" value="1"/>
</dbReference>
<evidence type="ECO:0000259" key="5">
    <source>
        <dbReference type="PROSITE" id="PS50075"/>
    </source>
</evidence>
<sequence>MRIADFMFELDEDRARQQDRRAEDASAKAGIRRAADDLAGQTILTRFSRWAAIRSDSPALVDEAGSITFAALDAWSNRIAHWLGRAALAPETRVAVMMGRSRGYLAAALGVQKAGCVYVPLDPTQPLPRRRDLVRIAGAEAMIVDAVNLGDLRALQWQCPSLAHGLCLDAADPAAMVEAPSVMMSTELWDHIAAEEVDDVNAGGWKSPFTGQPMAPEAMAAFGDNARRKLAPLLGPTARVLEIGCASGFTMRRVAPLCGHYVASDISRLNAERAEAVARRLGLDHVVGRHLVSHDIDLLPAGSFDLVILNSVIESFPGFGYLASVLDKAMALLRPGGALFLGNIWDLDRKEAYLADLATFARDHAGQGYNPRLDLDDNFFVPRAFFRDWAAGRPEAPSLDFSAIEAPGFDPAPYDFDLVVRLDGRAEGARRHRWIAGADTLEALPGTAPAVQVTPDRAAYLMFTSGTTGVPKGVVIEHRSVVNMAAAIDRSLHQPMAQGRQLAATCNFTFAFDGSMHAIYTTLLNGHALHISGEDTRRDPAALHDFLERHGIDVCDATPSLFSMLADYWHDSGQSTRVRRFILGGEVIPEAALRRFFDVPAHRDASVVNQYGPSEACVCATQYLMTAATWREQLPPPIGLPLDGIALRLTDGQGREVPDGVPGEIRIGGISVGRGYLGNPVQTAAYFETDADGQRWYRTGDLARRLGNGQLQFLGREDRQVKIRGHRVELGELEARLTKHPLIRHAVVLARDPRGTGDRLLVAYVVPRPGFDAAEVRSALEAALPAWMVPAHILTVDALPMTSNGKLDEARLPNPADQAAPVVRPLATETERRLAAIWEQVLDQPVADAEADFFLSGGHSVLAVRLLSAVEAGFAVRLPLAELFASSTVAAMAQLIDGRKQAADWQPVVAVNPSGDRVPLVCFHPVGGNVLCYRELAQALGPAQPVYMVQSYGLEEGQPLLPTVEAQADAYVKALRPVLGDGPVAVAGWSFGGLLAWEAACQLQRAGVDLRAVIVLDGVAAPDPVRELLQKDEAEYLAALFDEMGLFDADTLRPMTPEQRLDFILEQNKGGHFLPDGMDRAGMRRLLALFQNNGLAAVRYRPRPLDTRLLLVRPRVVTGQAPGIPGDDLNGWGPLATQGVDLRWMEGTHGQMLVQPWLAELATHVRLWLDPVNRRSAGPVRMSTNPIPVPGSVASPGSR</sequence>
<dbReference type="InterPro" id="IPR029058">
    <property type="entry name" value="AB_hydrolase_fold"/>
</dbReference>
<dbReference type="PROSITE" id="PS00455">
    <property type="entry name" value="AMP_BINDING"/>
    <property type="match status" value="1"/>
</dbReference>
<organism evidence="6 7">
    <name type="scientific">Nitrospirillum amazonense</name>
    <dbReference type="NCBI Taxonomy" id="28077"/>
    <lineage>
        <taxon>Bacteria</taxon>
        <taxon>Pseudomonadati</taxon>
        <taxon>Pseudomonadota</taxon>
        <taxon>Alphaproteobacteria</taxon>
        <taxon>Rhodospirillales</taxon>
        <taxon>Azospirillaceae</taxon>
        <taxon>Nitrospirillum</taxon>
    </lineage>
</organism>
<evidence type="ECO:0000256" key="3">
    <source>
        <dbReference type="ARBA" id="ARBA00022737"/>
    </source>
</evidence>
<dbReference type="SUPFAM" id="SSF53335">
    <property type="entry name" value="S-adenosyl-L-methionine-dependent methyltransferases"/>
    <property type="match status" value="1"/>
</dbReference>
<protein>
    <submittedName>
        <fullName evidence="6">Amino acid adenylation domain-containing protein</fullName>
    </submittedName>
</protein>
<dbReference type="InterPro" id="IPR009081">
    <property type="entry name" value="PP-bd_ACP"/>
</dbReference>
<dbReference type="Gene3D" id="1.10.1200.10">
    <property type="entry name" value="ACP-like"/>
    <property type="match status" value="1"/>
</dbReference>
<evidence type="ECO:0000256" key="1">
    <source>
        <dbReference type="ARBA" id="ARBA00022450"/>
    </source>
</evidence>
<dbReference type="Pfam" id="PF00975">
    <property type="entry name" value="Thioesterase"/>
    <property type="match status" value="1"/>
</dbReference>
<dbReference type="SUPFAM" id="SSF53474">
    <property type="entry name" value="alpha/beta-Hydrolases"/>
    <property type="match status" value="1"/>
</dbReference>
<dbReference type="Gene3D" id="3.40.50.150">
    <property type="entry name" value="Vaccinia Virus protein VP39"/>
    <property type="match status" value="1"/>
</dbReference>
<proteinExistence type="predicted"/>
<gene>
    <name evidence="6" type="ORF">FBZ90_11573</name>
</gene>
<dbReference type="Proteomes" id="UP000315751">
    <property type="component" value="Unassembled WGS sequence"/>
</dbReference>
<dbReference type="InterPro" id="IPR020806">
    <property type="entry name" value="PKS_PP-bd"/>
</dbReference>
<dbReference type="InterPro" id="IPR006162">
    <property type="entry name" value="Ppantetheine_attach_site"/>
</dbReference>
<keyword evidence="7" id="KW-1185">Reference proteome</keyword>
<dbReference type="RefSeq" id="WP_145735196.1">
    <property type="nucleotide sequence ID" value="NZ_VITR01000015.1"/>
</dbReference>
<evidence type="ECO:0000313" key="6">
    <source>
        <dbReference type="EMBL" id="TWB37260.1"/>
    </source>
</evidence>
<dbReference type="GO" id="GO:0031177">
    <property type="term" value="F:phosphopantetheine binding"/>
    <property type="evidence" value="ECO:0007669"/>
    <property type="project" value="InterPro"/>
</dbReference>
<dbReference type="PROSITE" id="PS00012">
    <property type="entry name" value="PHOSPHOPANTETHEINE"/>
    <property type="match status" value="1"/>
</dbReference>
<dbReference type="Pfam" id="PF00550">
    <property type="entry name" value="PP-binding"/>
    <property type="match status" value="1"/>
</dbReference>
<dbReference type="InterPro" id="IPR000873">
    <property type="entry name" value="AMP-dep_synth/lig_dom"/>
</dbReference>
<dbReference type="CDD" id="cd02440">
    <property type="entry name" value="AdoMet_MTases"/>
    <property type="match status" value="1"/>
</dbReference>